<keyword evidence="3" id="KW-1185">Reference proteome</keyword>
<feature type="compositionally biased region" description="Low complexity" evidence="1">
    <location>
        <begin position="75"/>
        <end position="90"/>
    </location>
</feature>
<evidence type="ECO:0000313" key="2">
    <source>
        <dbReference type="EMBL" id="RDB23462.1"/>
    </source>
</evidence>
<accession>A0A369JQ24</accession>
<evidence type="ECO:0000256" key="1">
    <source>
        <dbReference type="SAM" id="MobiDB-lite"/>
    </source>
</evidence>
<protein>
    <submittedName>
        <fullName evidence="2">Uncharacterized protein</fullName>
    </submittedName>
</protein>
<dbReference type="EMBL" id="LUEZ02000046">
    <property type="protein sequence ID" value="RDB23462.1"/>
    <property type="molecule type" value="Genomic_DNA"/>
</dbReference>
<name>A0A369JQ24_HYPMA</name>
<feature type="region of interest" description="Disordered" evidence="1">
    <location>
        <begin position="148"/>
        <end position="207"/>
    </location>
</feature>
<feature type="compositionally biased region" description="Low complexity" evidence="1">
    <location>
        <begin position="172"/>
        <end position="183"/>
    </location>
</feature>
<dbReference type="InParanoid" id="A0A369JQ24"/>
<evidence type="ECO:0000313" key="3">
    <source>
        <dbReference type="Proteomes" id="UP000076154"/>
    </source>
</evidence>
<feature type="compositionally biased region" description="Basic and acidic residues" evidence="1">
    <location>
        <begin position="16"/>
        <end position="25"/>
    </location>
</feature>
<feature type="region of interest" description="Disordered" evidence="1">
    <location>
        <begin position="1"/>
        <end position="25"/>
    </location>
</feature>
<feature type="region of interest" description="Disordered" evidence="1">
    <location>
        <begin position="66"/>
        <end position="109"/>
    </location>
</feature>
<comment type="caution">
    <text evidence="2">The sequence shown here is derived from an EMBL/GenBank/DDBJ whole genome shotgun (WGS) entry which is preliminary data.</text>
</comment>
<dbReference type="Proteomes" id="UP000076154">
    <property type="component" value="Unassembled WGS sequence"/>
</dbReference>
<organism evidence="2 3">
    <name type="scientific">Hypsizygus marmoreus</name>
    <name type="common">White beech mushroom</name>
    <name type="synonym">Agaricus marmoreus</name>
    <dbReference type="NCBI Taxonomy" id="39966"/>
    <lineage>
        <taxon>Eukaryota</taxon>
        <taxon>Fungi</taxon>
        <taxon>Dikarya</taxon>
        <taxon>Basidiomycota</taxon>
        <taxon>Agaricomycotina</taxon>
        <taxon>Agaricomycetes</taxon>
        <taxon>Agaricomycetidae</taxon>
        <taxon>Agaricales</taxon>
        <taxon>Tricholomatineae</taxon>
        <taxon>Lyophyllaceae</taxon>
        <taxon>Hypsizygus</taxon>
    </lineage>
</organism>
<gene>
    <name evidence="2" type="ORF">Hypma_008970</name>
</gene>
<proteinExistence type="predicted"/>
<dbReference type="AlphaFoldDB" id="A0A369JQ24"/>
<dbReference type="OrthoDB" id="3265863at2759"/>
<sequence>MGRPLFSTKLAPAPEPAREETPERYEKWSIWNRFDPDSPDFFQNAERECFIDTEAYRQELEQVEREARLLGSGGSTESLESLESPASSESSESDRGSPMAVGPDDPAVLITEAYPSSVDWEHHFLASGTADTEWRPPRPPFISRVAQNVTPEDASDSHRQVRTNRPRSATASSIPPFLPPSSLRNSTTATEIDAEAPVSPLPQSPSRRRMVNITPINIPVEPSMPSLLSPESPSTPTDNIFSRHMQTMYTPSPPPSVTPRVYHWNTVPLNAPTSPLAARGGAGPLTNPNARMSLARIDIAPSRVRVLNAAV</sequence>
<reference evidence="2" key="1">
    <citation type="submission" date="2018-04" db="EMBL/GenBank/DDBJ databases">
        <title>Whole genome sequencing of Hypsizygus marmoreus.</title>
        <authorList>
            <person name="Choi I.-G."/>
            <person name="Min B."/>
            <person name="Kim J.-G."/>
            <person name="Kim S."/>
            <person name="Oh Y.-L."/>
            <person name="Kong W.-S."/>
            <person name="Park H."/>
            <person name="Jeong J."/>
            <person name="Song E.-S."/>
        </authorList>
    </citation>
    <scope>NUCLEOTIDE SEQUENCE [LARGE SCALE GENOMIC DNA]</scope>
    <source>
        <strain evidence="2">51987-8</strain>
    </source>
</reference>